<keyword evidence="2" id="KW-0229">DNA integration</keyword>
<sequence length="401" mass="45131">MPLTDTAIRAVKPLDKPQKLFDGNGLFLFVAPSGTKSWRVKYHFQGREKLLTLGTYPQLSLKEAREACIATKKQLSGGVDPSAEKKLRAKSLQTTFEAVAREWHSNQTAIWTENYAKDVMERIAKNIFPYLGNRPIAEITPPELLAVLRKIEIRGAVDQAHRVRGICSLIFRYAIATGRAERDTAADLRGALKSRSVTPRAAITDPEAIGGLLRAIDDFTGTYTVKAGLQLLALTFLRPSEVRLGEWTEIDFAEKLWRIPARRMKMRHDHLVPLSSQSLEILHTLHGMSGDGRLMFPGLRSPDKALSDAAFIAALRRMGYPKEEMCAHGFRAMASTLLNEQGYSADVIEKQLAHNPREKIRGIYNRAEYLPERRKMMQEWADYLARLRDAGNQRSYGGEEA</sequence>
<dbReference type="PANTHER" id="PTHR30629:SF2">
    <property type="entry name" value="PROPHAGE INTEGRASE INTS-RELATED"/>
    <property type="match status" value="1"/>
</dbReference>
<evidence type="ECO:0000256" key="3">
    <source>
        <dbReference type="ARBA" id="ARBA00023125"/>
    </source>
</evidence>
<comment type="similarity">
    <text evidence="1">Belongs to the 'phage' integrase family.</text>
</comment>
<dbReference type="InterPro" id="IPR050808">
    <property type="entry name" value="Phage_Integrase"/>
</dbReference>
<reference evidence="6" key="1">
    <citation type="journal article" date="2021" name="PeerJ">
        <title>Extensive microbial diversity within the chicken gut microbiome revealed by metagenomics and culture.</title>
        <authorList>
            <person name="Gilroy R."/>
            <person name="Ravi A."/>
            <person name="Getino M."/>
            <person name="Pursley I."/>
            <person name="Horton D.L."/>
            <person name="Alikhan N.F."/>
            <person name="Baker D."/>
            <person name="Gharbi K."/>
            <person name="Hall N."/>
            <person name="Watson M."/>
            <person name="Adriaenssens E.M."/>
            <person name="Foster-Nyarko E."/>
            <person name="Jarju S."/>
            <person name="Secka A."/>
            <person name="Antonio M."/>
            <person name="Oren A."/>
            <person name="Chaudhuri R.R."/>
            <person name="La Ragione R."/>
            <person name="Hildebrand F."/>
            <person name="Pallen M.J."/>
        </authorList>
    </citation>
    <scope>NUCLEOTIDE SEQUENCE</scope>
    <source>
        <strain evidence="6">CHK186-16707</strain>
    </source>
</reference>
<evidence type="ECO:0000313" key="6">
    <source>
        <dbReference type="EMBL" id="HJA08142.1"/>
    </source>
</evidence>
<dbReference type="PROSITE" id="PS51898">
    <property type="entry name" value="TYR_RECOMBINASE"/>
    <property type="match status" value="1"/>
</dbReference>
<dbReference type="Proteomes" id="UP000824225">
    <property type="component" value="Unassembled WGS sequence"/>
</dbReference>
<reference evidence="6" key="2">
    <citation type="submission" date="2021-04" db="EMBL/GenBank/DDBJ databases">
        <authorList>
            <person name="Gilroy R."/>
        </authorList>
    </citation>
    <scope>NUCLEOTIDE SEQUENCE</scope>
    <source>
        <strain evidence="6">CHK186-16707</strain>
    </source>
</reference>
<keyword evidence="4" id="KW-0233">DNA recombination</keyword>
<dbReference type="InterPro" id="IPR013762">
    <property type="entry name" value="Integrase-like_cat_sf"/>
</dbReference>
<dbReference type="InterPro" id="IPR002104">
    <property type="entry name" value="Integrase_catalytic"/>
</dbReference>
<dbReference type="GO" id="GO:0015074">
    <property type="term" value="P:DNA integration"/>
    <property type="evidence" value="ECO:0007669"/>
    <property type="project" value="UniProtKB-KW"/>
</dbReference>
<dbReference type="SUPFAM" id="SSF56349">
    <property type="entry name" value="DNA breaking-rejoining enzymes"/>
    <property type="match status" value="1"/>
</dbReference>
<dbReference type="InterPro" id="IPR053876">
    <property type="entry name" value="Phage_int_M"/>
</dbReference>
<accession>A0A9D2HCY5</accession>
<comment type="caution">
    <text evidence="6">The sequence shown here is derived from an EMBL/GenBank/DDBJ whole genome shotgun (WGS) entry which is preliminary data.</text>
</comment>
<dbReference type="Gene3D" id="3.30.160.390">
    <property type="entry name" value="Integrase, DNA-binding domain"/>
    <property type="match status" value="1"/>
</dbReference>
<dbReference type="InterPro" id="IPR038488">
    <property type="entry name" value="Integrase_DNA-bd_sf"/>
</dbReference>
<evidence type="ECO:0000313" key="7">
    <source>
        <dbReference type="Proteomes" id="UP000824225"/>
    </source>
</evidence>
<dbReference type="Gene3D" id="1.10.443.10">
    <property type="entry name" value="Intergrase catalytic core"/>
    <property type="match status" value="1"/>
</dbReference>
<dbReference type="PANTHER" id="PTHR30629">
    <property type="entry name" value="PROPHAGE INTEGRASE"/>
    <property type="match status" value="1"/>
</dbReference>
<gene>
    <name evidence="6" type="ORF">H9962_02970</name>
</gene>
<dbReference type="InterPro" id="IPR010998">
    <property type="entry name" value="Integrase_recombinase_N"/>
</dbReference>
<keyword evidence="3 6" id="KW-0238">DNA-binding</keyword>
<dbReference type="InterPro" id="IPR025166">
    <property type="entry name" value="Integrase_DNA_bind_dom"/>
</dbReference>
<dbReference type="GO" id="GO:0003677">
    <property type="term" value="F:DNA binding"/>
    <property type="evidence" value="ECO:0007669"/>
    <property type="project" value="UniProtKB-KW"/>
</dbReference>
<dbReference type="Gene3D" id="1.10.150.130">
    <property type="match status" value="1"/>
</dbReference>
<dbReference type="Pfam" id="PF13356">
    <property type="entry name" value="Arm-DNA-bind_3"/>
    <property type="match status" value="1"/>
</dbReference>
<feature type="domain" description="Tyr recombinase" evidence="5">
    <location>
        <begin position="199"/>
        <end position="378"/>
    </location>
</feature>
<dbReference type="GO" id="GO:0006310">
    <property type="term" value="P:DNA recombination"/>
    <property type="evidence" value="ECO:0007669"/>
    <property type="project" value="UniProtKB-KW"/>
</dbReference>
<evidence type="ECO:0000259" key="5">
    <source>
        <dbReference type="PROSITE" id="PS51898"/>
    </source>
</evidence>
<dbReference type="EMBL" id="DXAN01000005">
    <property type="protein sequence ID" value="HJA08142.1"/>
    <property type="molecule type" value="Genomic_DNA"/>
</dbReference>
<organism evidence="6 7">
    <name type="scientific">Candidatus Mailhella merdigallinarum</name>
    <dbReference type="NCBI Taxonomy" id="2838658"/>
    <lineage>
        <taxon>Bacteria</taxon>
        <taxon>Pseudomonadati</taxon>
        <taxon>Thermodesulfobacteriota</taxon>
        <taxon>Desulfovibrionia</taxon>
        <taxon>Desulfovibrionales</taxon>
        <taxon>Desulfovibrionaceae</taxon>
        <taxon>Mailhella</taxon>
    </lineage>
</organism>
<evidence type="ECO:0000256" key="2">
    <source>
        <dbReference type="ARBA" id="ARBA00022908"/>
    </source>
</evidence>
<name>A0A9D2HCY5_9BACT</name>
<dbReference type="CDD" id="cd00801">
    <property type="entry name" value="INT_P4_C"/>
    <property type="match status" value="1"/>
</dbReference>
<proteinExistence type="inferred from homology"/>
<dbReference type="Pfam" id="PF00589">
    <property type="entry name" value="Phage_integrase"/>
    <property type="match status" value="1"/>
</dbReference>
<dbReference type="Pfam" id="PF22022">
    <property type="entry name" value="Phage_int_M"/>
    <property type="match status" value="1"/>
</dbReference>
<evidence type="ECO:0000256" key="4">
    <source>
        <dbReference type="ARBA" id="ARBA00023172"/>
    </source>
</evidence>
<evidence type="ECO:0000256" key="1">
    <source>
        <dbReference type="ARBA" id="ARBA00008857"/>
    </source>
</evidence>
<dbReference type="AlphaFoldDB" id="A0A9D2HCY5"/>
<protein>
    <submittedName>
        <fullName evidence="6">Integrase arm-type DNA-binding domain-containing protein</fullName>
    </submittedName>
</protein>
<dbReference type="InterPro" id="IPR011010">
    <property type="entry name" value="DNA_brk_join_enz"/>
</dbReference>